<dbReference type="AlphaFoldDB" id="A0A7S9QEB2"/>
<dbReference type="EMBL" id="CP064942">
    <property type="protein sequence ID" value="QPH55011.1"/>
    <property type="molecule type" value="Genomic_DNA"/>
</dbReference>
<protein>
    <submittedName>
        <fullName evidence="10">1-acyl-sn-glycerol-3-phosphate acyltransferase</fullName>
    </submittedName>
</protein>
<gene>
    <name evidence="10" type="ORF">I0K15_04465</name>
</gene>
<evidence type="ECO:0000256" key="1">
    <source>
        <dbReference type="ARBA" id="ARBA00004370"/>
    </source>
</evidence>
<accession>A0A7S9QEB2</accession>
<evidence type="ECO:0000256" key="6">
    <source>
        <dbReference type="ARBA" id="ARBA00023136"/>
    </source>
</evidence>
<evidence type="ECO:0000256" key="2">
    <source>
        <dbReference type="ARBA" id="ARBA00022679"/>
    </source>
</evidence>
<dbReference type="CDD" id="cd07989">
    <property type="entry name" value="LPLAT_AGPAT-like"/>
    <property type="match status" value="1"/>
</dbReference>
<keyword evidence="11" id="KW-1185">Reference proteome</keyword>
<keyword evidence="7 10" id="KW-0012">Acyltransferase</keyword>
<keyword evidence="2 10" id="KW-0808">Transferase</keyword>
<dbReference type="SMART" id="SM00563">
    <property type="entry name" value="PlsC"/>
    <property type="match status" value="1"/>
</dbReference>
<dbReference type="InterPro" id="IPR002123">
    <property type="entry name" value="Plipid/glycerol_acylTrfase"/>
</dbReference>
<name>A0A7S9QEB2_9RHOB</name>
<dbReference type="GO" id="GO:0016746">
    <property type="term" value="F:acyltransferase activity"/>
    <property type="evidence" value="ECO:0007669"/>
    <property type="project" value="UniProtKB-KW"/>
</dbReference>
<evidence type="ECO:0000313" key="11">
    <source>
        <dbReference type="Proteomes" id="UP000594800"/>
    </source>
</evidence>
<keyword evidence="4 8" id="KW-1133">Transmembrane helix</keyword>
<reference evidence="10 11" key="1">
    <citation type="submission" date="2020-11" db="EMBL/GenBank/DDBJ databases">
        <title>Description of Pontivivens ytuae sp. nov. isolated from deep sea sediment of Mariana Trench.</title>
        <authorList>
            <person name="Wang Z."/>
            <person name="Sun Q.-L."/>
            <person name="Xu X.-D."/>
            <person name="Tang Y.-Z."/>
            <person name="Zhang J."/>
        </authorList>
    </citation>
    <scope>NUCLEOTIDE SEQUENCE [LARGE SCALE GENOMIC DNA]</scope>
    <source>
        <strain evidence="10 11">MT2928</strain>
    </source>
</reference>
<keyword evidence="3 8" id="KW-0812">Transmembrane</keyword>
<dbReference type="PANTHER" id="PTHR23063:SF52">
    <property type="entry name" value="LYSOPHOSPHATIDYLCHOLINE ACYLTRANSFERASE"/>
    <property type="match status" value="1"/>
</dbReference>
<feature type="transmembrane region" description="Helical" evidence="8">
    <location>
        <begin position="20"/>
        <end position="44"/>
    </location>
</feature>
<evidence type="ECO:0000256" key="3">
    <source>
        <dbReference type="ARBA" id="ARBA00022692"/>
    </source>
</evidence>
<proteinExistence type="predicted"/>
<sequence>MSTWHGPPPPVLPRPGPLRAIVGGLRIGVLAAWLAVMTTLYALLKVTEPLFLGAQPRFLVMRLWARVSLRLIGLRRVVHGRPLGRGGAMVANHSSWLDIMTLCSIGQVAFVAKAEVRSWPGIGFCARLMDALFVERRAAAAAQQKRDMTERIDRGQQLLFFPEGTSTDGLRVLPFKSALFAAFHQPGLAEEMEVQPVGLAYVPNESLPPAFYGWWGDMSLGAHIWAMVTRSFGGEVHLSFADPVRPAAFADRKALAVHCETAVRDGWARFAALLEPEQPAAVPGE</sequence>
<evidence type="ECO:0000256" key="8">
    <source>
        <dbReference type="SAM" id="Phobius"/>
    </source>
</evidence>
<keyword evidence="6 8" id="KW-0472">Membrane</keyword>
<organism evidence="10 11">
    <name type="scientific">Pontivivens ytuae</name>
    <dbReference type="NCBI Taxonomy" id="2789856"/>
    <lineage>
        <taxon>Bacteria</taxon>
        <taxon>Pseudomonadati</taxon>
        <taxon>Pseudomonadota</taxon>
        <taxon>Alphaproteobacteria</taxon>
        <taxon>Rhodobacterales</taxon>
        <taxon>Paracoccaceae</taxon>
        <taxon>Pontivivens</taxon>
    </lineage>
</organism>
<dbReference type="Proteomes" id="UP000594800">
    <property type="component" value="Chromosome"/>
</dbReference>
<evidence type="ECO:0000256" key="7">
    <source>
        <dbReference type="ARBA" id="ARBA00023315"/>
    </source>
</evidence>
<feature type="domain" description="Phospholipid/glycerol acyltransferase" evidence="9">
    <location>
        <begin position="87"/>
        <end position="202"/>
    </location>
</feature>
<dbReference type="SUPFAM" id="SSF69593">
    <property type="entry name" value="Glycerol-3-phosphate (1)-acyltransferase"/>
    <property type="match status" value="1"/>
</dbReference>
<evidence type="ECO:0000256" key="4">
    <source>
        <dbReference type="ARBA" id="ARBA00022989"/>
    </source>
</evidence>
<evidence type="ECO:0000313" key="10">
    <source>
        <dbReference type="EMBL" id="QPH55011.1"/>
    </source>
</evidence>
<dbReference type="GO" id="GO:0006629">
    <property type="term" value="P:lipid metabolic process"/>
    <property type="evidence" value="ECO:0007669"/>
    <property type="project" value="UniProtKB-KW"/>
</dbReference>
<comment type="subcellular location">
    <subcellularLocation>
        <location evidence="1">Membrane</location>
    </subcellularLocation>
</comment>
<dbReference type="PANTHER" id="PTHR23063">
    <property type="entry name" value="PHOSPHOLIPID ACYLTRANSFERASE"/>
    <property type="match status" value="1"/>
</dbReference>
<dbReference type="RefSeq" id="WP_196104210.1">
    <property type="nucleotide sequence ID" value="NZ_CP064942.1"/>
</dbReference>
<keyword evidence="5" id="KW-0443">Lipid metabolism</keyword>
<dbReference type="KEGG" id="poz:I0K15_04465"/>
<dbReference type="GO" id="GO:0016020">
    <property type="term" value="C:membrane"/>
    <property type="evidence" value="ECO:0007669"/>
    <property type="project" value="UniProtKB-SubCell"/>
</dbReference>
<dbReference type="Pfam" id="PF01553">
    <property type="entry name" value="Acyltransferase"/>
    <property type="match status" value="1"/>
</dbReference>
<evidence type="ECO:0000259" key="9">
    <source>
        <dbReference type="SMART" id="SM00563"/>
    </source>
</evidence>
<evidence type="ECO:0000256" key="5">
    <source>
        <dbReference type="ARBA" id="ARBA00023098"/>
    </source>
</evidence>